<feature type="chain" id="PRO_5012754651" description="DUF6268 domain-containing protein" evidence="1">
    <location>
        <begin position="20"/>
        <end position="297"/>
    </location>
</feature>
<evidence type="ECO:0000313" key="3">
    <source>
        <dbReference type="EMBL" id="SMC43952.1"/>
    </source>
</evidence>
<dbReference type="OrthoDB" id="1446218at2"/>
<gene>
    <name evidence="3" type="ORF">SAMN06296427_102236</name>
</gene>
<keyword evidence="1" id="KW-0732">Signal</keyword>
<dbReference type="EMBL" id="FWXS01000002">
    <property type="protein sequence ID" value="SMC43952.1"/>
    <property type="molecule type" value="Genomic_DNA"/>
</dbReference>
<accession>A0A1W1Z6L9</accession>
<reference evidence="3 4" key="1">
    <citation type="submission" date="2017-04" db="EMBL/GenBank/DDBJ databases">
        <authorList>
            <person name="Afonso C.L."/>
            <person name="Miller P.J."/>
            <person name="Scott M.A."/>
            <person name="Spackman E."/>
            <person name="Goraichik I."/>
            <person name="Dimitrov K.M."/>
            <person name="Suarez D.L."/>
            <person name="Swayne D.E."/>
        </authorList>
    </citation>
    <scope>NUCLEOTIDE SEQUENCE [LARGE SCALE GENOMIC DNA]</scope>
    <source>
        <strain evidence="3 4">CGMCC 1.12708</strain>
    </source>
</reference>
<protein>
    <recommendedName>
        <fullName evidence="2">DUF6268 domain-containing protein</fullName>
    </recommendedName>
</protein>
<name>A0A1W1Z6L9_9FLAO</name>
<feature type="domain" description="DUF6268" evidence="2">
    <location>
        <begin position="62"/>
        <end position="290"/>
    </location>
</feature>
<evidence type="ECO:0000259" key="2">
    <source>
        <dbReference type="Pfam" id="PF19783"/>
    </source>
</evidence>
<dbReference type="RefSeq" id="WP_084016397.1">
    <property type="nucleotide sequence ID" value="NZ_FWXS01000002.1"/>
</dbReference>
<dbReference type="STRING" id="1434700.SAMN06296427_102236"/>
<keyword evidence="4" id="KW-1185">Reference proteome</keyword>
<dbReference type="InterPro" id="IPR046235">
    <property type="entry name" value="DUF6268"/>
</dbReference>
<sequence>MYKFILTLLTLTSIVPLLAQTDNDPVYVNYYLFPSRDFKEMEGSAVYSQIEANVILPGFNLGENTKVYTNLNYKISSYNFEETNADYLPEQLNDIRLGFIVRHKITENWEAILAPRINLRTDFEEKLSKRDFFPSVHLLGVRTAKNNPDFMYGLGVSYNNEGIKNLVVPLAILQYKNEDMRIYTIIPSFAYFMMTPSPKFEYGLSVNLEAGLFHIDRFSTDNSPNYLSTQNITIAPTIGYQFSKNFWLNVRAGYALPGKYHLLNADFDNIPLTEENSFKGGLYFSGGISLRVKEKAE</sequence>
<dbReference type="Pfam" id="PF19783">
    <property type="entry name" value="DUF6268"/>
    <property type="match status" value="1"/>
</dbReference>
<evidence type="ECO:0000256" key="1">
    <source>
        <dbReference type="SAM" id="SignalP"/>
    </source>
</evidence>
<organism evidence="3 4">
    <name type="scientific">Moheibacter sediminis</name>
    <dbReference type="NCBI Taxonomy" id="1434700"/>
    <lineage>
        <taxon>Bacteria</taxon>
        <taxon>Pseudomonadati</taxon>
        <taxon>Bacteroidota</taxon>
        <taxon>Flavobacteriia</taxon>
        <taxon>Flavobacteriales</taxon>
        <taxon>Weeksellaceae</taxon>
        <taxon>Moheibacter</taxon>
    </lineage>
</organism>
<dbReference type="Proteomes" id="UP000192393">
    <property type="component" value="Unassembled WGS sequence"/>
</dbReference>
<evidence type="ECO:0000313" key="4">
    <source>
        <dbReference type="Proteomes" id="UP000192393"/>
    </source>
</evidence>
<dbReference type="AlphaFoldDB" id="A0A1W1Z6L9"/>
<proteinExistence type="predicted"/>
<feature type="signal peptide" evidence="1">
    <location>
        <begin position="1"/>
        <end position="19"/>
    </location>
</feature>